<dbReference type="PANTHER" id="PTHR12962:SF1">
    <property type="entry name" value="COLD SHOCK DOMAIN-CONTAINING PROTEIN CG9705"/>
    <property type="match status" value="1"/>
</dbReference>
<dbReference type="InterPro" id="IPR002059">
    <property type="entry name" value="CSP_DNA-bd"/>
</dbReference>
<evidence type="ECO:0000259" key="3">
    <source>
        <dbReference type="PROSITE" id="PS51857"/>
    </source>
</evidence>
<dbReference type="GO" id="GO:0043488">
    <property type="term" value="P:regulation of mRNA stability"/>
    <property type="evidence" value="ECO:0007669"/>
    <property type="project" value="TreeGrafter"/>
</dbReference>
<accession>A0A4R6QM03</accession>
<dbReference type="CDD" id="cd04458">
    <property type="entry name" value="CSP_CDS"/>
    <property type="match status" value="1"/>
</dbReference>
<dbReference type="InterPro" id="IPR012340">
    <property type="entry name" value="NA-bd_OB-fold"/>
</dbReference>
<feature type="transmembrane region" description="Helical" evidence="2">
    <location>
        <begin position="178"/>
        <end position="201"/>
    </location>
</feature>
<feature type="domain" description="CSD" evidence="3">
    <location>
        <begin position="2"/>
        <end position="67"/>
    </location>
</feature>
<feature type="transmembrane region" description="Helical" evidence="2">
    <location>
        <begin position="83"/>
        <end position="103"/>
    </location>
</feature>
<evidence type="ECO:0000313" key="5">
    <source>
        <dbReference type="Proteomes" id="UP000295361"/>
    </source>
</evidence>
<reference evidence="4 5" key="1">
    <citation type="submission" date="2019-03" db="EMBL/GenBank/DDBJ databases">
        <title>Genomic Encyclopedia of Type Strains, Phase IV (KMG-IV): sequencing the most valuable type-strain genomes for metagenomic binning, comparative biology and taxonomic classification.</title>
        <authorList>
            <person name="Goeker M."/>
        </authorList>
    </citation>
    <scope>NUCLEOTIDE SEQUENCE [LARGE SCALE GENOMIC DNA]</scope>
    <source>
        <strain evidence="4 5">DSM 16998</strain>
    </source>
</reference>
<evidence type="ECO:0000313" key="4">
    <source>
        <dbReference type="EMBL" id="TDP63245.1"/>
    </source>
</evidence>
<organism evidence="4 5">
    <name type="scientific">Roseateles toxinivorans</name>
    <dbReference type="NCBI Taxonomy" id="270368"/>
    <lineage>
        <taxon>Bacteria</taxon>
        <taxon>Pseudomonadati</taxon>
        <taxon>Pseudomonadota</taxon>
        <taxon>Betaproteobacteria</taxon>
        <taxon>Burkholderiales</taxon>
        <taxon>Sphaerotilaceae</taxon>
        <taxon>Roseateles</taxon>
    </lineage>
</organism>
<dbReference type="SUPFAM" id="SSF50249">
    <property type="entry name" value="Nucleic acid-binding proteins"/>
    <property type="match status" value="1"/>
</dbReference>
<dbReference type="InterPro" id="IPR011129">
    <property type="entry name" value="CSD"/>
</dbReference>
<dbReference type="InterPro" id="IPR052069">
    <property type="entry name" value="Ca-reg_mRNA-binding_domain"/>
</dbReference>
<sequence length="203" mass="22289">MRFTGTLKSWTDDRGFGFIEADQGGQQVFVHIKAFPARAGRPQLNQRVSFEIELNREGKKRARNVELVRAAQTRATRRRDNPAQWGTASLFAIPAFIVVYLAVAIVWRVPGWCAGLYLAASLLCFAAYAADKSAAKAGRWRVAESTLLFLGLAGGWPGAIVAQQLLRHKSNKASFRSAFWGTVVLNVMAFVALNSPFAAAFRG</sequence>
<dbReference type="GO" id="GO:0003730">
    <property type="term" value="F:mRNA 3'-UTR binding"/>
    <property type="evidence" value="ECO:0007669"/>
    <property type="project" value="TreeGrafter"/>
</dbReference>
<name>A0A4R6QM03_9BURK</name>
<keyword evidence="1" id="KW-0597">Phosphoprotein</keyword>
<dbReference type="PROSITE" id="PS51857">
    <property type="entry name" value="CSD_2"/>
    <property type="match status" value="1"/>
</dbReference>
<dbReference type="InterPro" id="IPR010718">
    <property type="entry name" value="DUF1294"/>
</dbReference>
<dbReference type="PANTHER" id="PTHR12962">
    <property type="entry name" value="CALCIUM-REGULATED HEAT STABLE PROTEIN CRHSP-24-RELATED"/>
    <property type="match status" value="1"/>
</dbReference>
<dbReference type="EMBL" id="SNXS01000005">
    <property type="protein sequence ID" value="TDP63245.1"/>
    <property type="molecule type" value="Genomic_DNA"/>
</dbReference>
<evidence type="ECO:0000256" key="2">
    <source>
        <dbReference type="SAM" id="Phobius"/>
    </source>
</evidence>
<keyword evidence="2" id="KW-0812">Transmembrane</keyword>
<dbReference type="OrthoDB" id="72963at2"/>
<keyword evidence="5" id="KW-1185">Reference proteome</keyword>
<dbReference type="InParanoid" id="A0A4R6QM03"/>
<proteinExistence type="predicted"/>
<keyword evidence="2" id="KW-1133">Transmembrane helix</keyword>
<dbReference type="SMART" id="SM00357">
    <property type="entry name" value="CSP"/>
    <property type="match status" value="1"/>
</dbReference>
<dbReference type="AlphaFoldDB" id="A0A4R6QM03"/>
<keyword evidence="2" id="KW-0472">Membrane</keyword>
<dbReference type="Pfam" id="PF00313">
    <property type="entry name" value="CSD"/>
    <property type="match status" value="1"/>
</dbReference>
<comment type="caution">
    <text evidence="4">The sequence shown here is derived from an EMBL/GenBank/DDBJ whole genome shotgun (WGS) entry which is preliminary data.</text>
</comment>
<gene>
    <name evidence="4" type="ORF">DES47_105249</name>
</gene>
<protein>
    <submittedName>
        <fullName evidence="4">Uncharacterized membrane protein YsdA (DUF1294 family)</fullName>
    </submittedName>
</protein>
<feature type="transmembrane region" description="Helical" evidence="2">
    <location>
        <begin position="109"/>
        <end position="130"/>
    </location>
</feature>
<feature type="transmembrane region" description="Helical" evidence="2">
    <location>
        <begin position="142"/>
        <end position="166"/>
    </location>
</feature>
<dbReference type="Proteomes" id="UP000295361">
    <property type="component" value="Unassembled WGS sequence"/>
</dbReference>
<evidence type="ECO:0000256" key="1">
    <source>
        <dbReference type="ARBA" id="ARBA00022553"/>
    </source>
</evidence>
<dbReference type="GO" id="GO:0005829">
    <property type="term" value="C:cytosol"/>
    <property type="evidence" value="ECO:0007669"/>
    <property type="project" value="UniProtKB-ARBA"/>
</dbReference>
<dbReference type="Gene3D" id="2.40.50.140">
    <property type="entry name" value="Nucleic acid-binding proteins"/>
    <property type="match status" value="1"/>
</dbReference>
<dbReference type="Pfam" id="PF06961">
    <property type="entry name" value="DUF1294"/>
    <property type="match status" value="1"/>
</dbReference>